<dbReference type="PROSITE" id="PS50156">
    <property type="entry name" value="SSD"/>
    <property type="match status" value="1"/>
</dbReference>
<feature type="transmembrane region" description="Helical" evidence="6">
    <location>
        <begin position="654"/>
        <end position="678"/>
    </location>
</feature>
<keyword evidence="5 6" id="KW-0472">Membrane</keyword>
<keyword evidence="3 6" id="KW-0812">Transmembrane</keyword>
<gene>
    <name evidence="8" type="primary">ydgH_1</name>
    <name evidence="8" type="ORF">NCTC7582_00001</name>
</gene>
<keyword evidence="2" id="KW-1003">Cell membrane</keyword>
<evidence type="ECO:0000256" key="5">
    <source>
        <dbReference type="ARBA" id="ARBA00023136"/>
    </source>
</evidence>
<dbReference type="EMBL" id="UAQE01000001">
    <property type="protein sequence ID" value="SPT95500.1"/>
    <property type="molecule type" value="Genomic_DNA"/>
</dbReference>
<dbReference type="PANTHER" id="PTHR33406">
    <property type="entry name" value="MEMBRANE PROTEIN MJ1562-RELATED"/>
    <property type="match status" value="1"/>
</dbReference>
<feature type="transmembrane region" description="Helical" evidence="6">
    <location>
        <begin position="219"/>
        <end position="239"/>
    </location>
</feature>
<feature type="transmembrane region" description="Helical" evidence="6">
    <location>
        <begin position="690"/>
        <end position="714"/>
    </location>
</feature>
<feature type="transmembrane region" description="Helical" evidence="6">
    <location>
        <begin position="169"/>
        <end position="186"/>
    </location>
</feature>
<sequence>MFELIGRLTTKHYKSIIFLWILILIGSFIYSPKLSDELLSSGLEAIDSESSIVKNKISKEYNNQYKYEISIVTKENKDISSNDNSIDVIKELINENKYVEEVTVSDIKEGKIITVAMNSNGNAFVAELRQKIDKESKLNGIDIMVTGGPAISYDIGETSKSNVAMVEKIGIPIVFILLLLVFRSVIAAIIPIITGMFSIIISSGILYFISLHIELSPLLNNIVTMLGLGIAIDYALFIIRRFRNELVEGIEKIEAVQKAVLTSGKSVFYAGLTVALTLLSLLIPNGLITDSVAIGGFVVVMVSILMSLTFLPAILMLLGKRINMLQLPFLSRNRNASKSSFWDKLIGSLFKKPILFLAVGLIISIIFVPLSSKITMHLPVGAYQELPEEIESRKGMELLVDEFGVGTIFPIQILIEHKDKSVYNEEFLDSINTITSKIKAMDNVQEVKSLTNWNPKFQNIEQYLLFYSQKDGVLNEQLEKELNRIVSKDEHSTILYVIPETPPYTEASRVLVDNIRGELPKTLTSEYNFGVTGETAIGMDIDTQIIESIPLVICVIFLITFLILCLAFKSIILPIKAIVLNAIVTASSLGFIVYMFQYGNLPGAEPSPINVNTPLILFALLFGLSIDYEVIIVTRIKEFFDESKDLQTSIQQGFLSTVGMINGAASIMIVVFGVFIFAQFQIIKELGVGLAYAILLDVIIVRTILVPTTMILFGKLNWWLPRFRKVK</sequence>
<evidence type="ECO:0000256" key="4">
    <source>
        <dbReference type="ARBA" id="ARBA00022989"/>
    </source>
</evidence>
<feature type="transmembrane region" description="Helical" evidence="6">
    <location>
        <begin position="193"/>
        <end position="213"/>
    </location>
</feature>
<reference evidence="8 9" key="1">
    <citation type="submission" date="2018-06" db="EMBL/GenBank/DDBJ databases">
        <authorList>
            <consortium name="Pathogen Informatics"/>
            <person name="Doyle S."/>
        </authorList>
    </citation>
    <scope>NUCLEOTIDE SEQUENCE [LARGE SCALE GENOMIC DNA]</scope>
    <source>
        <strain evidence="8 9">NCTC7582</strain>
    </source>
</reference>
<feature type="domain" description="SSD" evidence="7">
    <location>
        <begin position="188"/>
        <end position="317"/>
    </location>
</feature>
<keyword evidence="4 6" id="KW-1133">Transmembrane helix</keyword>
<dbReference type="SUPFAM" id="SSF82866">
    <property type="entry name" value="Multidrug efflux transporter AcrB transmembrane domain"/>
    <property type="match status" value="2"/>
</dbReference>
<feature type="transmembrane region" description="Helical" evidence="6">
    <location>
        <begin position="615"/>
        <end position="633"/>
    </location>
</feature>
<dbReference type="InterPro" id="IPR000731">
    <property type="entry name" value="SSD"/>
</dbReference>
<comment type="subcellular location">
    <subcellularLocation>
        <location evidence="1">Cell membrane</location>
        <topology evidence="1">Multi-pass membrane protein</topology>
    </subcellularLocation>
</comment>
<dbReference type="Pfam" id="PF03176">
    <property type="entry name" value="MMPL"/>
    <property type="match status" value="2"/>
</dbReference>
<feature type="transmembrane region" description="Helical" evidence="6">
    <location>
        <begin position="354"/>
        <end position="372"/>
    </location>
</feature>
<evidence type="ECO:0000256" key="1">
    <source>
        <dbReference type="ARBA" id="ARBA00004651"/>
    </source>
</evidence>
<organism evidence="8 9">
    <name type="scientific">Lysinibacillus capsici</name>
    <dbReference type="NCBI Taxonomy" id="2115968"/>
    <lineage>
        <taxon>Bacteria</taxon>
        <taxon>Bacillati</taxon>
        <taxon>Bacillota</taxon>
        <taxon>Bacilli</taxon>
        <taxon>Bacillales</taxon>
        <taxon>Bacillaceae</taxon>
        <taxon>Lysinibacillus</taxon>
    </lineage>
</organism>
<dbReference type="Proteomes" id="UP000251431">
    <property type="component" value="Unassembled WGS sequence"/>
</dbReference>
<feature type="transmembrane region" description="Helical" evidence="6">
    <location>
        <begin position="575"/>
        <end position="595"/>
    </location>
</feature>
<protein>
    <submittedName>
        <fullName evidence="8">Putative transporter</fullName>
    </submittedName>
</protein>
<feature type="transmembrane region" description="Helical" evidence="6">
    <location>
        <begin position="267"/>
        <end position="288"/>
    </location>
</feature>
<name>A0A2X0XYV6_9BACI</name>
<dbReference type="GO" id="GO:0005886">
    <property type="term" value="C:plasma membrane"/>
    <property type="evidence" value="ECO:0007669"/>
    <property type="project" value="UniProtKB-SubCell"/>
</dbReference>
<evidence type="ECO:0000256" key="2">
    <source>
        <dbReference type="ARBA" id="ARBA00022475"/>
    </source>
</evidence>
<evidence type="ECO:0000313" key="8">
    <source>
        <dbReference type="EMBL" id="SPT95500.1"/>
    </source>
</evidence>
<dbReference type="AlphaFoldDB" id="A0A2X0XYV6"/>
<feature type="transmembrane region" description="Helical" evidence="6">
    <location>
        <begin position="294"/>
        <end position="318"/>
    </location>
</feature>
<feature type="transmembrane region" description="Helical" evidence="6">
    <location>
        <begin position="12"/>
        <end position="30"/>
    </location>
</feature>
<evidence type="ECO:0000256" key="6">
    <source>
        <dbReference type="SAM" id="Phobius"/>
    </source>
</evidence>
<proteinExistence type="predicted"/>
<dbReference type="InterPro" id="IPR004869">
    <property type="entry name" value="MMPL_dom"/>
</dbReference>
<evidence type="ECO:0000313" key="9">
    <source>
        <dbReference type="Proteomes" id="UP000251431"/>
    </source>
</evidence>
<accession>A0A2X0XYV6</accession>
<dbReference type="Gene3D" id="1.20.1640.10">
    <property type="entry name" value="Multidrug efflux transporter AcrB transmembrane domain"/>
    <property type="match status" value="2"/>
</dbReference>
<evidence type="ECO:0000259" key="7">
    <source>
        <dbReference type="PROSITE" id="PS50156"/>
    </source>
</evidence>
<dbReference type="RefSeq" id="WP_181574596.1">
    <property type="nucleotide sequence ID" value="NZ_JARTHO010000002.1"/>
</dbReference>
<dbReference type="InterPro" id="IPR050545">
    <property type="entry name" value="Mycobact_MmpL"/>
</dbReference>
<feature type="transmembrane region" description="Helical" evidence="6">
    <location>
        <begin position="549"/>
        <end position="568"/>
    </location>
</feature>
<dbReference type="PANTHER" id="PTHR33406:SF13">
    <property type="entry name" value="MEMBRANE PROTEIN YDFJ"/>
    <property type="match status" value="1"/>
</dbReference>
<evidence type="ECO:0000256" key="3">
    <source>
        <dbReference type="ARBA" id="ARBA00022692"/>
    </source>
</evidence>